<feature type="compositionally biased region" description="Polar residues" evidence="4">
    <location>
        <begin position="734"/>
        <end position="743"/>
    </location>
</feature>
<dbReference type="InterPro" id="IPR014748">
    <property type="entry name" value="Enoyl-CoA_hydra_C"/>
</dbReference>
<dbReference type="InterPro" id="IPR029045">
    <property type="entry name" value="ClpP/crotonase-like_dom_sf"/>
</dbReference>
<feature type="compositionally biased region" description="Low complexity" evidence="4">
    <location>
        <begin position="665"/>
        <end position="678"/>
    </location>
</feature>
<dbReference type="InterPro" id="IPR042448">
    <property type="entry name" value="CCNB1IP1"/>
</dbReference>
<dbReference type="GO" id="GO:0000795">
    <property type="term" value="C:synaptonemal complex"/>
    <property type="evidence" value="ECO:0007669"/>
    <property type="project" value="InterPro"/>
</dbReference>
<evidence type="ECO:0000256" key="4">
    <source>
        <dbReference type="SAM" id="MobiDB-lite"/>
    </source>
</evidence>
<keyword evidence="1" id="KW-0862">Zinc</keyword>
<organism evidence="6 7">
    <name type="scientific">Hymenoscyphus fraxineus</name>
    <dbReference type="NCBI Taxonomy" id="746836"/>
    <lineage>
        <taxon>Eukaryota</taxon>
        <taxon>Fungi</taxon>
        <taxon>Dikarya</taxon>
        <taxon>Ascomycota</taxon>
        <taxon>Pezizomycotina</taxon>
        <taxon>Leotiomycetes</taxon>
        <taxon>Helotiales</taxon>
        <taxon>Helotiaceae</taxon>
        <taxon>Hymenoscyphus</taxon>
    </lineage>
</organism>
<dbReference type="PROSITE" id="PS50089">
    <property type="entry name" value="ZF_RING_2"/>
    <property type="match status" value="1"/>
</dbReference>
<dbReference type="CDD" id="cd06558">
    <property type="entry name" value="crotonase-like"/>
    <property type="match status" value="1"/>
</dbReference>
<sequence length="828" mass="89986">MSALGTVEISSCLQNNQTWMYEVKDVVSPVGLGESEIVEEGATSMLSSRSIAKTHLHLPKTGRLSAPLKSLLAMNSYTPFQTVPPELNHALLASPAPYVLLVTFNLEQQMNSLPLEACWELDKLWKWFDAEPYLRVAIVTGAGKKAFCAGMDLKEAQTLFSKPHTGSHYPPSGFAGLSRRTGRKPIIAAVNGHAHGGGFEIVLNCDLVLASSNATFSLPDVARGTAALEGGLTRLCRTLGLQRAMYIALTGAVLSAKEMVEWGVVLKVVDGERLVGEAVELAKVVARGSPDSVVVSRRGVREAWEKGVGSATREVYDGFAEGLFWGENAREGMRAFKERRAPVWKAIPEQSNHFKDSQSFRNRLPCLDDLVSTIWGTKVLPSRKPVSVLSIYGRLSSTYLVIVIAGGYLSTLLQPEHIQHRNQRWSLRGCHSNMDFTLRCNILKCRKELSGHAVVTTCSHVFCIECSNACQLNGARDGQFSTCPACDGQLRNPDDVVVTNLNPTEDYKTSVLSGLSPSIIMECAGRALSWWAYQATQEITYQDFLVKNLGGKYAALNVQMDKIIHNANSEISNLRNQMSSLQIEKESLRNKNEELSQAFREKCRKQLQTQETLDKMKRRSMLGHVQNAASDAVEHSFQASVAANRYVDSLDRTQRPPPPPLFTAQQPNGPQNQGLGNPTVIAPQNLGTWNGYDGQEPRQGGSQLASQGSQPIQSGTTHRQPLGNNNPQAPPRTANFQANSVSGTPMVHSARRPLSNLNPNNAGGSAFAGYGMSAGLKVSNGSGTPGNLGVGPSLRSRVAQRSASIPGGHDSAFTPQNPSMFNRGTGYY</sequence>
<gene>
    <name evidence="6" type="ORF">HYFRA_00002983</name>
</gene>
<dbReference type="GO" id="GO:0008270">
    <property type="term" value="F:zinc ion binding"/>
    <property type="evidence" value="ECO:0007669"/>
    <property type="project" value="UniProtKB-KW"/>
</dbReference>
<keyword evidence="3" id="KW-0175">Coiled coil</keyword>
<dbReference type="SUPFAM" id="SSF57850">
    <property type="entry name" value="RING/U-box"/>
    <property type="match status" value="1"/>
</dbReference>
<dbReference type="AlphaFoldDB" id="A0A9N9KMX8"/>
<dbReference type="InterPro" id="IPR001841">
    <property type="entry name" value="Znf_RING"/>
</dbReference>
<feature type="region of interest" description="Disordered" evidence="4">
    <location>
        <begin position="650"/>
        <end position="758"/>
    </location>
</feature>
<dbReference type="InterPro" id="IPR013083">
    <property type="entry name" value="Znf_RING/FYVE/PHD"/>
</dbReference>
<feature type="compositionally biased region" description="Low complexity" evidence="4">
    <location>
        <begin position="699"/>
        <end position="710"/>
    </location>
</feature>
<evidence type="ECO:0000313" key="6">
    <source>
        <dbReference type="EMBL" id="CAG8950770.1"/>
    </source>
</evidence>
<feature type="domain" description="RING-type" evidence="5">
    <location>
        <begin position="445"/>
        <end position="487"/>
    </location>
</feature>
<dbReference type="Gene3D" id="3.30.40.10">
    <property type="entry name" value="Zinc/RING finger domain, C3HC4 (zinc finger)"/>
    <property type="match status" value="1"/>
</dbReference>
<dbReference type="Gene3D" id="1.10.12.10">
    <property type="entry name" value="Lyase 2-enoyl-coa Hydratase, Chain A, domain 2"/>
    <property type="match status" value="1"/>
</dbReference>
<reference evidence="6" key="1">
    <citation type="submission" date="2021-07" db="EMBL/GenBank/DDBJ databases">
        <authorList>
            <person name="Durling M."/>
        </authorList>
    </citation>
    <scope>NUCLEOTIDE SEQUENCE</scope>
</reference>
<dbReference type="PANTHER" id="PTHR14305">
    <property type="entry name" value="E3 UBIQUITIN-PROTEIN LIGASE CCNB1IP1"/>
    <property type="match status" value="1"/>
</dbReference>
<keyword evidence="7" id="KW-1185">Reference proteome</keyword>
<evidence type="ECO:0000259" key="5">
    <source>
        <dbReference type="PROSITE" id="PS50089"/>
    </source>
</evidence>
<dbReference type="Pfam" id="PF00378">
    <property type="entry name" value="ECH_1"/>
    <property type="match status" value="1"/>
</dbReference>
<feature type="compositionally biased region" description="Polar residues" evidence="4">
    <location>
        <begin position="813"/>
        <end position="822"/>
    </location>
</feature>
<dbReference type="SUPFAM" id="SSF52096">
    <property type="entry name" value="ClpP/crotonase"/>
    <property type="match status" value="1"/>
</dbReference>
<evidence type="ECO:0000313" key="7">
    <source>
        <dbReference type="Proteomes" id="UP000696280"/>
    </source>
</evidence>
<dbReference type="OrthoDB" id="441210at2759"/>
<dbReference type="PROSITE" id="PS00166">
    <property type="entry name" value="ENOYL_COA_HYDRATASE"/>
    <property type="match status" value="1"/>
</dbReference>
<accession>A0A9N9KMX8</accession>
<dbReference type="GO" id="GO:0061630">
    <property type="term" value="F:ubiquitin protein ligase activity"/>
    <property type="evidence" value="ECO:0007669"/>
    <property type="project" value="InterPro"/>
</dbReference>
<dbReference type="PANTHER" id="PTHR14305:SF0">
    <property type="entry name" value="E3 UBIQUITIN-PROTEIN LIGASE CCNB1IP1"/>
    <property type="match status" value="1"/>
</dbReference>
<evidence type="ECO:0000256" key="1">
    <source>
        <dbReference type="PROSITE-ProRule" id="PRU00175"/>
    </source>
</evidence>
<name>A0A9N9KMX8_9HELO</name>
<keyword evidence="1" id="KW-0863">Zinc-finger</keyword>
<protein>
    <recommendedName>
        <fullName evidence="5">RING-type domain-containing protein</fullName>
    </recommendedName>
</protein>
<proteinExistence type="inferred from homology"/>
<dbReference type="Proteomes" id="UP000696280">
    <property type="component" value="Unassembled WGS sequence"/>
</dbReference>
<dbReference type="InterPro" id="IPR018376">
    <property type="entry name" value="Enoyl-CoA_hyd/isom_CS"/>
</dbReference>
<dbReference type="EMBL" id="CAJVRL010000038">
    <property type="protein sequence ID" value="CAG8950770.1"/>
    <property type="molecule type" value="Genomic_DNA"/>
</dbReference>
<comment type="caution">
    <text evidence="6">The sequence shown here is derived from an EMBL/GenBank/DDBJ whole genome shotgun (WGS) entry which is preliminary data.</text>
</comment>
<feature type="coiled-coil region" evidence="3">
    <location>
        <begin position="557"/>
        <end position="605"/>
    </location>
</feature>
<dbReference type="InterPro" id="IPR001753">
    <property type="entry name" value="Enoyl-CoA_hydra/iso"/>
</dbReference>
<comment type="similarity">
    <text evidence="2">Belongs to the enoyl-CoA hydratase/isomerase family.</text>
</comment>
<evidence type="ECO:0000256" key="3">
    <source>
        <dbReference type="SAM" id="Coils"/>
    </source>
</evidence>
<dbReference type="Gene3D" id="3.90.226.10">
    <property type="entry name" value="2-enoyl-CoA Hydratase, Chain A, domain 1"/>
    <property type="match status" value="1"/>
</dbReference>
<evidence type="ECO:0000256" key="2">
    <source>
        <dbReference type="RuleBase" id="RU003707"/>
    </source>
</evidence>
<feature type="compositionally biased region" description="Polar residues" evidence="4">
    <location>
        <begin position="711"/>
        <end position="727"/>
    </location>
</feature>
<keyword evidence="1" id="KW-0479">Metal-binding</keyword>
<dbReference type="GO" id="GO:0007131">
    <property type="term" value="P:reciprocal meiotic recombination"/>
    <property type="evidence" value="ECO:0007669"/>
    <property type="project" value="InterPro"/>
</dbReference>
<feature type="region of interest" description="Disordered" evidence="4">
    <location>
        <begin position="804"/>
        <end position="828"/>
    </location>
</feature>